<organism evidence="2 3">
    <name type="scientific">Psychroflexus gondwanensis ACAM 44</name>
    <dbReference type="NCBI Taxonomy" id="1189619"/>
    <lineage>
        <taxon>Bacteria</taxon>
        <taxon>Pseudomonadati</taxon>
        <taxon>Bacteroidota</taxon>
        <taxon>Flavobacteriia</taxon>
        <taxon>Flavobacteriales</taxon>
        <taxon>Flavobacteriaceae</taxon>
        <taxon>Psychroflexus</taxon>
    </lineage>
</organism>
<evidence type="ECO:0000313" key="2">
    <source>
        <dbReference type="EMBL" id="EMY80627.1"/>
    </source>
</evidence>
<dbReference type="PIRSF" id="PIRSF016487">
    <property type="entry name" value="CYTH_UCP016487"/>
    <property type="match status" value="1"/>
</dbReference>
<dbReference type="SUPFAM" id="SSF55154">
    <property type="entry name" value="CYTH-like phosphatases"/>
    <property type="match status" value="1"/>
</dbReference>
<comment type="caution">
    <text evidence="2">The sequence shown here is derived from an EMBL/GenBank/DDBJ whole genome shotgun (WGS) entry which is preliminary data.</text>
</comment>
<dbReference type="STRING" id="1189619.pgond44_10784"/>
<evidence type="ECO:0000313" key="3">
    <source>
        <dbReference type="Proteomes" id="UP000012317"/>
    </source>
</evidence>
<dbReference type="PATRIC" id="fig|1189619.4.peg.2217"/>
<dbReference type="eggNOG" id="COG2954">
    <property type="taxonomic scope" value="Bacteria"/>
</dbReference>
<feature type="domain" description="CYTH" evidence="1">
    <location>
        <begin position="1"/>
        <end position="149"/>
    </location>
</feature>
<gene>
    <name evidence="2" type="ORF">pgond44_10784</name>
</gene>
<dbReference type="InterPro" id="IPR023577">
    <property type="entry name" value="CYTH_domain"/>
</dbReference>
<protein>
    <submittedName>
        <fullName evidence="2">Triphosphate tunnel metalloenzyme-like protein</fullName>
    </submittedName>
</protein>
<dbReference type="PANTHER" id="PTHR40114">
    <property type="entry name" value="SLR0698 PROTEIN"/>
    <property type="match status" value="1"/>
</dbReference>
<dbReference type="CDD" id="cd07891">
    <property type="entry name" value="CYTH-like_CthTTM-like_1"/>
    <property type="match status" value="1"/>
</dbReference>
<dbReference type="InterPro" id="IPR012042">
    <property type="entry name" value="NeuTTM/CthTTM-like"/>
</dbReference>
<proteinExistence type="predicted"/>
<evidence type="ECO:0000259" key="1">
    <source>
        <dbReference type="PROSITE" id="PS51707"/>
    </source>
</evidence>
<dbReference type="SMART" id="SM01118">
    <property type="entry name" value="CYTH"/>
    <property type="match status" value="1"/>
</dbReference>
<dbReference type="Proteomes" id="UP000012317">
    <property type="component" value="Unassembled WGS sequence"/>
</dbReference>
<dbReference type="RefSeq" id="WP_003441517.1">
    <property type="nucleotide sequence ID" value="NZ_APLF01000010.1"/>
</dbReference>
<accession>N1WTV0</accession>
<dbReference type="EMBL" id="APLF01000010">
    <property type="protein sequence ID" value="EMY80627.1"/>
    <property type="molecule type" value="Genomic_DNA"/>
</dbReference>
<name>N1WTV0_9FLAO</name>
<dbReference type="InterPro" id="IPR033469">
    <property type="entry name" value="CYTH-like_dom_sf"/>
</dbReference>
<dbReference type="PROSITE" id="PS51707">
    <property type="entry name" value="CYTH"/>
    <property type="match status" value="1"/>
</dbReference>
<sequence>MQEIERKFLVHSDAYKREAFKSLRIAQGFLNSEKSRTVRVRMTDKKGFLTVKGLSSASGLSRFEWETEVSYEEAKALLKLCEPGQIEKRRYYVNVGQHIFEVDEFYGENQGLTIAEIELSAEDETFETPAWLGPEVTGEPKYYNSMLSKNPYKQWVYKTP</sequence>
<dbReference type="AlphaFoldDB" id="N1WTV0"/>
<keyword evidence="3" id="KW-1185">Reference proteome</keyword>
<dbReference type="PANTHER" id="PTHR40114:SF1">
    <property type="entry name" value="SLR0698 PROTEIN"/>
    <property type="match status" value="1"/>
</dbReference>
<reference evidence="2 3" key="1">
    <citation type="journal article" date="2014" name="Genome Biol. Evol.">
        <title>Extensive gene acquisition in the extremely psychrophilic bacterial species Psychroflexus torquis and the link to sea-ice ecosystem specialism.</title>
        <authorList>
            <person name="Feng S."/>
            <person name="Powell S.M."/>
            <person name="Wilson R."/>
            <person name="Bowman J.P."/>
        </authorList>
    </citation>
    <scope>NUCLEOTIDE SEQUENCE [LARGE SCALE GENOMIC DNA]</scope>
    <source>
        <strain evidence="2 3">ACAM 44</strain>
    </source>
</reference>
<dbReference type="Gene3D" id="2.40.320.10">
    <property type="entry name" value="Hypothetical Protein Pfu-838710-001"/>
    <property type="match status" value="1"/>
</dbReference>
<dbReference type="Pfam" id="PF01928">
    <property type="entry name" value="CYTH"/>
    <property type="match status" value="1"/>
</dbReference>